<dbReference type="Proteomes" id="UP001066276">
    <property type="component" value="Chromosome 8"/>
</dbReference>
<accession>A0AAV7NY62</accession>
<proteinExistence type="predicted"/>
<dbReference type="AlphaFoldDB" id="A0AAV7NY62"/>
<organism evidence="1 2">
    <name type="scientific">Pleurodeles waltl</name>
    <name type="common">Iberian ribbed newt</name>
    <dbReference type="NCBI Taxonomy" id="8319"/>
    <lineage>
        <taxon>Eukaryota</taxon>
        <taxon>Metazoa</taxon>
        <taxon>Chordata</taxon>
        <taxon>Craniata</taxon>
        <taxon>Vertebrata</taxon>
        <taxon>Euteleostomi</taxon>
        <taxon>Amphibia</taxon>
        <taxon>Batrachia</taxon>
        <taxon>Caudata</taxon>
        <taxon>Salamandroidea</taxon>
        <taxon>Salamandridae</taxon>
        <taxon>Pleurodelinae</taxon>
        <taxon>Pleurodeles</taxon>
    </lineage>
</organism>
<evidence type="ECO:0000313" key="2">
    <source>
        <dbReference type="Proteomes" id="UP001066276"/>
    </source>
</evidence>
<name>A0AAV7NY62_PLEWA</name>
<dbReference type="SUPFAM" id="SSF56672">
    <property type="entry name" value="DNA/RNA polymerases"/>
    <property type="match status" value="1"/>
</dbReference>
<dbReference type="InterPro" id="IPR043502">
    <property type="entry name" value="DNA/RNA_pol_sf"/>
</dbReference>
<protein>
    <submittedName>
        <fullName evidence="1">Uncharacterized protein</fullName>
    </submittedName>
</protein>
<comment type="caution">
    <text evidence="1">The sequence shown here is derived from an EMBL/GenBank/DDBJ whole genome shotgun (WGS) entry which is preliminary data.</text>
</comment>
<keyword evidence="2" id="KW-1185">Reference proteome</keyword>
<dbReference type="Gene3D" id="3.10.20.370">
    <property type="match status" value="1"/>
</dbReference>
<gene>
    <name evidence="1" type="ORF">NDU88_009074</name>
</gene>
<evidence type="ECO:0000313" key="1">
    <source>
        <dbReference type="EMBL" id="KAJ1120927.1"/>
    </source>
</evidence>
<dbReference type="EMBL" id="JANPWB010000012">
    <property type="protein sequence ID" value="KAJ1120927.1"/>
    <property type="molecule type" value="Genomic_DNA"/>
</dbReference>
<sequence length="75" mass="8376">MGAGPPPQDCLYPTEEAEQAFKQAVSRTPALDVLIYSKLFTLFCHEKGCFSLVVLTQMSADKHHKVPYYSKALDL</sequence>
<reference evidence="1" key="1">
    <citation type="journal article" date="2022" name="bioRxiv">
        <title>Sequencing and chromosome-scale assembly of the giantPleurodeles waltlgenome.</title>
        <authorList>
            <person name="Brown T."/>
            <person name="Elewa A."/>
            <person name="Iarovenko S."/>
            <person name="Subramanian E."/>
            <person name="Araus A.J."/>
            <person name="Petzold A."/>
            <person name="Susuki M."/>
            <person name="Suzuki K.-i.T."/>
            <person name="Hayashi T."/>
            <person name="Toyoda A."/>
            <person name="Oliveira C."/>
            <person name="Osipova E."/>
            <person name="Leigh N.D."/>
            <person name="Simon A."/>
            <person name="Yun M.H."/>
        </authorList>
    </citation>
    <scope>NUCLEOTIDE SEQUENCE</scope>
    <source>
        <strain evidence="1">20211129_DDA</strain>
        <tissue evidence="1">Liver</tissue>
    </source>
</reference>